<dbReference type="PROSITE" id="PS50889">
    <property type="entry name" value="S4"/>
    <property type="match status" value="1"/>
</dbReference>
<dbReference type="GO" id="GO:0120159">
    <property type="term" value="F:rRNA pseudouridine synthase activity"/>
    <property type="evidence" value="ECO:0007669"/>
    <property type="project" value="UniProtKB-ARBA"/>
</dbReference>
<evidence type="ECO:0000256" key="3">
    <source>
        <dbReference type="ARBA" id="ARBA00023235"/>
    </source>
</evidence>
<protein>
    <recommendedName>
        <fullName evidence="5">Pseudouridine synthase</fullName>
        <ecNumber evidence="5">5.4.99.-</ecNumber>
    </recommendedName>
</protein>
<dbReference type="CDD" id="cd02553">
    <property type="entry name" value="PseudoU_synth_RsuA"/>
    <property type="match status" value="1"/>
</dbReference>
<dbReference type="InterPro" id="IPR020094">
    <property type="entry name" value="TruA/RsuA/RluB/E/F_N"/>
</dbReference>
<evidence type="ECO:0000256" key="4">
    <source>
        <dbReference type="PROSITE-ProRule" id="PRU00182"/>
    </source>
</evidence>
<name>A0A174FHM6_9FIRM</name>
<dbReference type="PANTHER" id="PTHR47683:SF4">
    <property type="entry name" value="PSEUDOURIDINE SYNTHASE"/>
    <property type="match status" value="1"/>
</dbReference>
<dbReference type="AlphaFoldDB" id="A0A174FHM6"/>
<dbReference type="CDD" id="cd00165">
    <property type="entry name" value="S4"/>
    <property type="match status" value="1"/>
</dbReference>
<dbReference type="EMBL" id="CYZU01000020">
    <property type="protein sequence ID" value="CUO48448.1"/>
    <property type="molecule type" value="Genomic_DNA"/>
</dbReference>
<dbReference type="Gene3D" id="3.30.70.1560">
    <property type="entry name" value="Alpha-L RNA-binding motif"/>
    <property type="match status" value="1"/>
</dbReference>
<dbReference type="FunFam" id="3.30.70.1560:FF:000001">
    <property type="entry name" value="Pseudouridine synthase"/>
    <property type="match status" value="1"/>
</dbReference>
<evidence type="ECO:0000256" key="2">
    <source>
        <dbReference type="ARBA" id="ARBA00022884"/>
    </source>
</evidence>
<gene>
    <name evidence="7" type="primary">rsuA</name>
    <name evidence="7" type="ORF">ERS852491_02349</name>
</gene>
<evidence type="ECO:0000313" key="7">
    <source>
        <dbReference type="EMBL" id="CUO48448.1"/>
    </source>
</evidence>
<sequence>MKLRLDKYLADMGLGTRSEVKKAITRGLTEVNGAVVKKPECKVDTETDEIRYQGRPVGYIAYEYYMLNKPAGVISATEDPRQRTVIDLITSRQRDDLFPVGRLDKDTEGLLLITNDGALAHRLLSPKKHVDKVYYARIQGVVTAADAEAFAVGLDIGDEKRTLPAKLDILESGEISKIRVTIREGRFHQVKRMFQAVGKEVIYLKRLQMGSLKLDENLETGAYRELTKEELEALC</sequence>
<dbReference type="InterPro" id="IPR042092">
    <property type="entry name" value="PsdUridine_s_RsuA/RluB/E/F_cat"/>
</dbReference>
<evidence type="ECO:0000256" key="5">
    <source>
        <dbReference type="RuleBase" id="RU003887"/>
    </source>
</evidence>
<evidence type="ECO:0000313" key="8">
    <source>
        <dbReference type="Proteomes" id="UP000095544"/>
    </source>
</evidence>
<dbReference type="GO" id="GO:0005829">
    <property type="term" value="C:cytosol"/>
    <property type="evidence" value="ECO:0007669"/>
    <property type="project" value="UniProtKB-ARBA"/>
</dbReference>
<dbReference type="Pfam" id="PF00849">
    <property type="entry name" value="PseudoU_synth_2"/>
    <property type="match status" value="1"/>
</dbReference>
<dbReference type="Proteomes" id="UP000095544">
    <property type="component" value="Unassembled WGS sequence"/>
</dbReference>
<evidence type="ECO:0000259" key="6">
    <source>
        <dbReference type="SMART" id="SM00363"/>
    </source>
</evidence>
<dbReference type="InterPro" id="IPR000748">
    <property type="entry name" value="PsdUridine_synth_RsuA/RluB/E/F"/>
</dbReference>
<dbReference type="InterPro" id="IPR020103">
    <property type="entry name" value="PsdUridine_synth_cat_dom_sf"/>
</dbReference>
<dbReference type="RefSeq" id="WP_055153230.1">
    <property type="nucleotide sequence ID" value="NZ_CYZU01000020.1"/>
</dbReference>
<dbReference type="SMART" id="SM00363">
    <property type="entry name" value="S4"/>
    <property type="match status" value="1"/>
</dbReference>
<dbReference type="GO" id="GO:0000455">
    <property type="term" value="P:enzyme-directed rRNA pseudouridine synthesis"/>
    <property type="evidence" value="ECO:0007669"/>
    <property type="project" value="UniProtKB-ARBA"/>
</dbReference>
<keyword evidence="2 4" id="KW-0694">RNA-binding</keyword>
<dbReference type="Gene3D" id="3.10.290.10">
    <property type="entry name" value="RNA-binding S4 domain"/>
    <property type="match status" value="1"/>
</dbReference>
<comment type="similarity">
    <text evidence="1 5">Belongs to the pseudouridine synthase RsuA family.</text>
</comment>
<dbReference type="EC" id="5.4.99.-" evidence="5"/>
<dbReference type="Gene3D" id="3.30.70.580">
    <property type="entry name" value="Pseudouridine synthase I, catalytic domain, N-terminal subdomain"/>
    <property type="match status" value="1"/>
</dbReference>
<organism evidence="7 8">
    <name type="scientific">Faecalicatena contorta</name>
    <dbReference type="NCBI Taxonomy" id="39482"/>
    <lineage>
        <taxon>Bacteria</taxon>
        <taxon>Bacillati</taxon>
        <taxon>Bacillota</taxon>
        <taxon>Clostridia</taxon>
        <taxon>Lachnospirales</taxon>
        <taxon>Lachnospiraceae</taxon>
        <taxon>Faecalicatena</taxon>
    </lineage>
</organism>
<dbReference type="PROSITE" id="PS01149">
    <property type="entry name" value="PSI_RSU"/>
    <property type="match status" value="1"/>
</dbReference>
<dbReference type="InterPro" id="IPR002942">
    <property type="entry name" value="S4_RNA-bd"/>
</dbReference>
<dbReference type="SUPFAM" id="SSF55174">
    <property type="entry name" value="Alpha-L RNA-binding motif"/>
    <property type="match status" value="1"/>
</dbReference>
<dbReference type="PANTHER" id="PTHR47683">
    <property type="entry name" value="PSEUDOURIDINE SYNTHASE FAMILY PROTEIN-RELATED"/>
    <property type="match status" value="1"/>
</dbReference>
<reference evidence="7 8" key="1">
    <citation type="submission" date="2015-09" db="EMBL/GenBank/DDBJ databases">
        <authorList>
            <consortium name="Pathogen Informatics"/>
        </authorList>
    </citation>
    <scope>NUCLEOTIDE SEQUENCE [LARGE SCALE GENOMIC DNA]</scope>
    <source>
        <strain evidence="7 8">2789STDY5834876</strain>
    </source>
</reference>
<dbReference type="InterPro" id="IPR036986">
    <property type="entry name" value="S4_RNA-bd_sf"/>
</dbReference>
<evidence type="ECO:0000256" key="1">
    <source>
        <dbReference type="ARBA" id="ARBA00008348"/>
    </source>
</evidence>
<dbReference type="OrthoDB" id="9807213at2"/>
<keyword evidence="3 5" id="KW-0413">Isomerase</keyword>
<dbReference type="STRING" id="39482.ERS852491_02349"/>
<dbReference type="GO" id="GO:0003723">
    <property type="term" value="F:RNA binding"/>
    <property type="evidence" value="ECO:0007669"/>
    <property type="project" value="UniProtKB-KW"/>
</dbReference>
<feature type="domain" description="RNA-binding S4" evidence="6">
    <location>
        <begin position="3"/>
        <end position="61"/>
    </location>
</feature>
<accession>A0A174FHM6</accession>
<dbReference type="InterPro" id="IPR050343">
    <property type="entry name" value="RsuA_PseudoU_synthase"/>
</dbReference>
<dbReference type="SUPFAM" id="SSF55120">
    <property type="entry name" value="Pseudouridine synthase"/>
    <property type="match status" value="1"/>
</dbReference>
<dbReference type="InterPro" id="IPR018496">
    <property type="entry name" value="PsdUridine_synth_RsuA/RluB_CS"/>
</dbReference>
<dbReference type="Pfam" id="PF01479">
    <property type="entry name" value="S4"/>
    <property type="match status" value="1"/>
</dbReference>
<dbReference type="InterPro" id="IPR006145">
    <property type="entry name" value="PsdUridine_synth_RsuA/RluA"/>
</dbReference>
<dbReference type="NCBIfam" id="TIGR00093">
    <property type="entry name" value="pseudouridine synthase"/>
    <property type="match status" value="1"/>
</dbReference>
<proteinExistence type="inferred from homology"/>